<dbReference type="InterPro" id="IPR036034">
    <property type="entry name" value="PDZ_sf"/>
</dbReference>
<name>A0A7S3JRH0_9STRA</name>
<proteinExistence type="predicted"/>
<evidence type="ECO:0000313" key="3">
    <source>
        <dbReference type="EMBL" id="CAE0362538.1"/>
    </source>
</evidence>
<dbReference type="EMBL" id="HBIJ01004644">
    <property type="protein sequence ID" value="CAE0362538.1"/>
    <property type="molecule type" value="Transcribed_RNA"/>
</dbReference>
<sequence length="455" mass="50001">MRENNVRRIRLEHSWCGRVRPNTKLRLLYYIKFGDESQKNHCVEVIASMRTGKREVRFDKMTALAASKQRGGGHSPLPFEFNVVGHVLRVEESCGKNAGEYRFALRIDGKRFNELPADADVENDESLESLERRLGQEVSEARAEHSYAISTGTYDRDDQALQNSAVSVVAENALVQLYQVQLEPGVFGAGVSLRNEPWASRRIQVAAIAKSASVPGVSVGDVLVAINGKPLPRGASATELQELVRSNPRYALTAVDALMWHKKIIMVDQSTTNSDTIKENYDENQASENQGEKQNDDDWDWDWEDDRVRSGDDSGLAGSELTINCGNGALGVEWARLVAPKNKGQYIDGLFAAVGIRGQALNLAVKPGDILVGIGHEPLPRDLPSATLLQRFSSAAARGPPTLNLWRCYDPSVLQIILNQCAAAKKHALAVNPSVSAHLPRRPRSDAKNTNGLCC</sequence>
<gene>
    <name evidence="3" type="ORF">ALAG00032_LOCUS3279</name>
</gene>
<feature type="region of interest" description="Disordered" evidence="1">
    <location>
        <begin position="282"/>
        <end position="313"/>
    </location>
</feature>
<accession>A0A7S3JRH0</accession>
<dbReference type="AlphaFoldDB" id="A0A7S3JRH0"/>
<organism evidence="3">
    <name type="scientific">Aureoumbra lagunensis</name>
    <dbReference type="NCBI Taxonomy" id="44058"/>
    <lineage>
        <taxon>Eukaryota</taxon>
        <taxon>Sar</taxon>
        <taxon>Stramenopiles</taxon>
        <taxon>Ochrophyta</taxon>
        <taxon>Pelagophyceae</taxon>
        <taxon>Pelagomonadales</taxon>
        <taxon>Aureoumbra</taxon>
    </lineage>
</organism>
<dbReference type="InterPro" id="IPR001478">
    <property type="entry name" value="PDZ"/>
</dbReference>
<evidence type="ECO:0000259" key="2">
    <source>
        <dbReference type="PROSITE" id="PS50106"/>
    </source>
</evidence>
<dbReference type="SUPFAM" id="SSF50156">
    <property type="entry name" value="PDZ domain-like"/>
    <property type="match status" value="1"/>
</dbReference>
<feature type="domain" description="PDZ" evidence="2">
    <location>
        <begin position="179"/>
        <end position="246"/>
    </location>
</feature>
<dbReference type="PROSITE" id="PS50106">
    <property type="entry name" value="PDZ"/>
    <property type="match status" value="1"/>
</dbReference>
<feature type="region of interest" description="Disordered" evidence="1">
    <location>
        <begin position="435"/>
        <end position="455"/>
    </location>
</feature>
<protein>
    <recommendedName>
        <fullName evidence="2">PDZ domain-containing protein</fullName>
    </recommendedName>
</protein>
<evidence type="ECO:0000256" key="1">
    <source>
        <dbReference type="SAM" id="MobiDB-lite"/>
    </source>
</evidence>
<reference evidence="3" key="1">
    <citation type="submission" date="2021-01" db="EMBL/GenBank/DDBJ databases">
        <authorList>
            <person name="Corre E."/>
            <person name="Pelletier E."/>
            <person name="Niang G."/>
            <person name="Scheremetjew M."/>
            <person name="Finn R."/>
            <person name="Kale V."/>
            <person name="Holt S."/>
            <person name="Cochrane G."/>
            <person name="Meng A."/>
            <person name="Brown T."/>
            <person name="Cohen L."/>
        </authorList>
    </citation>
    <scope>NUCLEOTIDE SEQUENCE</scope>
    <source>
        <strain evidence="3">CCMP1510</strain>
    </source>
</reference>